<dbReference type="OrthoDB" id="7062774at2"/>
<dbReference type="EMBL" id="FOEG01000006">
    <property type="protein sequence ID" value="SEP00701.1"/>
    <property type="molecule type" value="Genomic_DNA"/>
</dbReference>
<dbReference type="AlphaFoldDB" id="A0A1H8UBY0"/>
<dbReference type="Pfam" id="PF13511">
    <property type="entry name" value="DUF4124"/>
    <property type="match status" value="1"/>
</dbReference>
<sequence>MTTRNVIVILGLLLPLAAVADIYKWVDEDGNVVYSDEPREGAERLERSTPESSYRFETPQRRSSADRSGDDADEDDSRYEEIRIVQPEDEGTVRDNQGLVDVRLELSPSLRAEHRVQFLFNGEPRGDPSRSLETRLTEVHRGEHQVAARVLGEGGEVIAESDPVTFYMHQASRLLPGGQGSGANP</sequence>
<evidence type="ECO:0000256" key="1">
    <source>
        <dbReference type="SAM" id="MobiDB-lite"/>
    </source>
</evidence>
<gene>
    <name evidence="3" type="ORF">SAMN04488052_10680</name>
</gene>
<accession>A0A1H8UBY0</accession>
<evidence type="ECO:0000313" key="3">
    <source>
        <dbReference type="EMBL" id="SEP00701.1"/>
    </source>
</evidence>
<evidence type="ECO:0000259" key="2">
    <source>
        <dbReference type="Pfam" id="PF13511"/>
    </source>
</evidence>
<feature type="region of interest" description="Disordered" evidence="1">
    <location>
        <begin position="37"/>
        <end position="81"/>
    </location>
</feature>
<proteinExistence type="predicted"/>
<keyword evidence="4" id="KW-1185">Reference proteome</keyword>
<dbReference type="STRING" id="406100.SAMN04488052_10680"/>
<feature type="domain" description="DUF4124" evidence="2">
    <location>
        <begin position="12"/>
        <end position="52"/>
    </location>
</feature>
<feature type="compositionally biased region" description="Basic and acidic residues" evidence="1">
    <location>
        <begin position="58"/>
        <end position="70"/>
    </location>
</feature>
<feature type="compositionally biased region" description="Basic and acidic residues" evidence="1">
    <location>
        <begin position="37"/>
        <end position="49"/>
    </location>
</feature>
<name>A0A1H8UBY0_9GAMM</name>
<protein>
    <recommendedName>
        <fullName evidence="2">DUF4124 domain-containing protein</fullName>
    </recommendedName>
</protein>
<dbReference type="InterPro" id="IPR025392">
    <property type="entry name" value="DUF4124"/>
</dbReference>
<evidence type="ECO:0000313" key="4">
    <source>
        <dbReference type="Proteomes" id="UP000199657"/>
    </source>
</evidence>
<organism evidence="3 4">
    <name type="scientific">Aquisalimonas asiatica</name>
    <dbReference type="NCBI Taxonomy" id="406100"/>
    <lineage>
        <taxon>Bacteria</taxon>
        <taxon>Pseudomonadati</taxon>
        <taxon>Pseudomonadota</taxon>
        <taxon>Gammaproteobacteria</taxon>
        <taxon>Chromatiales</taxon>
        <taxon>Ectothiorhodospiraceae</taxon>
        <taxon>Aquisalimonas</taxon>
    </lineage>
</organism>
<reference evidence="3 4" key="1">
    <citation type="submission" date="2016-10" db="EMBL/GenBank/DDBJ databases">
        <authorList>
            <person name="de Groot N.N."/>
        </authorList>
    </citation>
    <scope>NUCLEOTIDE SEQUENCE [LARGE SCALE GENOMIC DNA]</scope>
    <source>
        <strain evidence="3 4">CGMCC 1.6291</strain>
    </source>
</reference>
<dbReference type="Proteomes" id="UP000199657">
    <property type="component" value="Unassembled WGS sequence"/>
</dbReference>